<dbReference type="Pfam" id="PF14322">
    <property type="entry name" value="SusD-like_3"/>
    <property type="match status" value="1"/>
</dbReference>
<accession>A0A285X218</accession>
<dbReference type="SUPFAM" id="SSF48452">
    <property type="entry name" value="TPR-like"/>
    <property type="match status" value="1"/>
</dbReference>
<keyword evidence="5" id="KW-0998">Cell outer membrane</keyword>
<evidence type="ECO:0000259" key="7">
    <source>
        <dbReference type="Pfam" id="PF14322"/>
    </source>
</evidence>
<evidence type="ECO:0000256" key="2">
    <source>
        <dbReference type="ARBA" id="ARBA00006275"/>
    </source>
</evidence>
<dbReference type="Gene3D" id="1.25.40.390">
    <property type="match status" value="1"/>
</dbReference>
<evidence type="ECO:0000256" key="5">
    <source>
        <dbReference type="ARBA" id="ARBA00023237"/>
    </source>
</evidence>
<proteinExistence type="inferred from homology"/>
<dbReference type="InterPro" id="IPR012944">
    <property type="entry name" value="SusD_RagB_dom"/>
</dbReference>
<keyword evidence="9" id="KW-1185">Reference proteome</keyword>
<evidence type="ECO:0000256" key="1">
    <source>
        <dbReference type="ARBA" id="ARBA00004442"/>
    </source>
</evidence>
<evidence type="ECO:0000313" key="8">
    <source>
        <dbReference type="EMBL" id="SOC79387.1"/>
    </source>
</evidence>
<dbReference type="GO" id="GO:0009279">
    <property type="term" value="C:cell outer membrane"/>
    <property type="evidence" value="ECO:0007669"/>
    <property type="project" value="UniProtKB-SubCell"/>
</dbReference>
<dbReference type="InterPro" id="IPR033985">
    <property type="entry name" value="SusD-like_N"/>
</dbReference>
<organism evidence="8 9">
    <name type="scientific">Salinimicrobium sediminis</name>
    <dbReference type="NCBI Taxonomy" id="1343891"/>
    <lineage>
        <taxon>Bacteria</taxon>
        <taxon>Pseudomonadati</taxon>
        <taxon>Bacteroidota</taxon>
        <taxon>Flavobacteriia</taxon>
        <taxon>Flavobacteriales</taxon>
        <taxon>Flavobacteriaceae</taxon>
        <taxon>Salinimicrobium</taxon>
    </lineage>
</organism>
<dbReference type="InterPro" id="IPR011990">
    <property type="entry name" value="TPR-like_helical_dom_sf"/>
</dbReference>
<gene>
    <name evidence="8" type="ORF">SAMN06296241_0910</name>
</gene>
<sequence>MKTTKLYLMLFLALGIIGCEKDFLDVPPTNQFEDPGYWTSEENVETFAYGFYPAYFVGYGSSYTWGDYFSGEVLNDDFAPSAPAQFPKVAPASGGGWSFAWVRKANIFIDRIDLVDMDEEATAHWTGIGRFFRALEYHDLVSRFGDVPWYGEEIAEDDIDNLYRPRDPRGFVMDKVLEDMQYAAEHVRENVENEQQMVDRSVVLAFMSRIFLFEGTWQKYNEGDTQRAAKYLEAAKWAANEVIESGQFSLGDYRSVFNSLSLAGNPEVILYREYEEGVLTHALNSYNNKEPQTGPSKDALDVYLAEDGLPIELSPLYEGDHGVEELFANRDGRMSETFVPYELRVNQTSSRYSTSGVAVHKFLNEEIADDPIGSSNLNPTDAPIIRYGEVLINYAEAAAELATLGGPAFTQADLDKSINVLRSRPEVDLPDLQVVGDMPAVNGQTYDDPDRDPDVPAIIWEIRRERRVELMMEGFRNDDLRRWGKYHYVDTIENYPINMGAWIDKEVLQAQYPDANLTAIHLADAEGNRLPATATQGYIVPASSPEVQRIFDDPRVYLSPLPLDQIKLYADQGVNLEQNPGW</sequence>
<dbReference type="AlphaFoldDB" id="A0A285X218"/>
<evidence type="ECO:0000259" key="6">
    <source>
        <dbReference type="Pfam" id="PF07980"/>
    </source>
</evidence>
<feature type="domain" description="SusD-like N-terminal" evidence="7">
    <location>
        <begin position="102"/>
        <end position="212"/>
    </location>
</feature>
<dbReference type="Proteomes" id="UP000219193">
    <property type="component" value="Unassembled WGS sequence"/>
</dbReference>
<keyword evidence="3" id="KW-0732">Signal</keyword>
<keyword evidence="4" id="KW-0472">Membrane</keyword>
<dbReference type="EMBL" id="OCMF01000001">
    <property type="protein sequence ID" value="SOC79387.1"/>
    <property type="molecule type" value="Genomic_DNA"/>
</dbReference>
<evidence type="ECO:0000256" key="4">
    <source>
        <dbReference type="ARBA" id="ARBA00023136"/>
    </source>
</evidence>
<dbReference type="Pfam" id="PF07980">
    <property type="entry name" value="SusD_RagB"/>
    <property type="match status" value="1"/>
</dbReference>
<dbReference type="OrthoDB" id="5694214at2"/>
<comment type="subcellular location">
    <subcellularLocation>
        <location evidence="1">Cell outer membrane</location>
    </subcellularLocation>
</comment>
<feature type="domain" description="RagB/SusD" evidence="6">
    <location>
        <begin position="292"/>
        <end position="582"/>
    </location>
</feature>
<comment type="similarity">
    <text evidence="2">Belongs to the SusD family.</text>
</comment>
<name>A0A285X218_9FLAO</name>
<dbReference type="PROSITE" id="PS51257">
    <property type="entry name" value="PROKAR_LIPOPROTEIN"/>
    <property type="match status" value="1"/>
</dbReference>
<evidence type="ECO:0000256" key="3">
    <source>
        <dbReference type="ARBA" id="ARBA00022729"/>
    </source>
</evidence>
<protein>
    <submittedName>
        <fullName evidence="8">Starch-binding associating with outer membrane</fullName>
    </submittedName>
</protein>
<dbReference type="RefSeq" id="WP_097055121.1">
    <property type="nucleotide sequence ID" value="NZ_OCMF01000001.1"/>
</dbReference>
<evidence type="ECO:0000313" key="9">
    <source>
        <dbReference type="Proteomes" id="UP000219193"/>
    </source>
</evidence>
<reference evidence="9" key="1">
    <citation type="submission" date="2017-09" db="EMBL/GenBank/DDBJ databases">
        <authorList>
            <person name="Varghese N."/>
            <person name="Submissions S."/>
        </authorList>
    </citation>
    <scope>NUCLEOTIDE SEQUENCE [LARGE SCALE GENOMIC DNA]</scope>
    <source>
        <strain evidence="9">CGMCC 1.12641</strain>
    </source>
</reference>